<accession>A0A1R3RK02</accession>
<organism evidence="1 2">
    <name type="scientific">Aspergillus carbonarius (strain ITEM 5010)</name>
    <dbReference type="NCBI Taxonomy" id="602072"/>
    <lineage>
        <taxon>Eukaryota</taxon>
        <taxon>Fungi</taxon>
        <taxon>Dikarya</taxon>
        <taxon>Ascomycota</taxon>
        <taxon>Pezizomycotina</taxon>
        <taxon>Eurotiomycetes</taxon>
        <taxon>Eurotiomycetidae</taxon>
        <taxon>Eurotiales</taxon>
        <taxon>Aspergillaceae</taxon>
        <taxon>Aspergillus</taxon>
        <taxon>Aspergillus subgen. Circumdati</taxon>
    </lineage>
</organism>
<dbReference type="EMBL" id="KV907501">
    <property type="protein sequence ID" value="OOF94812.1"/>
    <property type="molecule type" value="Genomic_DNA"/>
</dbReference>
<proteinExistence type="predicted"/>
<dbReference type="OrthoDB" id="5326346at2759"/>
<dbReference type="OMA" id="LRICHCK"/>
<gene>
    <name evidence="1" type="ORF">ASPCADRAFT_516206</name>
</gene>
<evidence type="ECO:0000313" key="1">
    <source>
        <dbReference type="EMBL" id="OOF94812.1"/>
    </source>
</evidence>
<dbReference type="SUPFAM" id="SSF54695">
    <property type="entry name" value="POZ domain"/>
    <property type="match status" value="1"/>
</dbReference>
<dbReference type="VEuPathDB" id="FungiDB:ASPCADRAFT_516206"/>
<protein>
    <submittedName>
        <fullName evidence="1">Uncharacterized protein</fullName>
    </submittedName>
</protein>
<dbReference type="Proteomes" id="UP000188318">
    <property type="component" value="Unassembled WGS sequence"/>
</dbReference>
<dbReference type="Gene3D" id="3.30.710.10">
    <property type="entry name" value="Potassium Channel Kv1.1, Chain A"/>
    <property type="match status" value="1"/>
</dbReference>
<sequence>MADDISVIDPEGEVIIILENPNAPFAAWNDTNKGEKGMERKDEQPESKVIRVRVSEKHLTLASPVFKKMFAGPWKESETPGEGKMKEVRTESWDEGAFLLLLNILHCRHRTVPRELSLEQLAKLAEIANYYDCIEAVKFFSDRWMELLMPTRPKQYSRNLMLWLWISWAFGSPDRSEAWMIAVKESKSPVRSLGLPIPSLVIGILPSGWIDF</sequence>
<name>A0A1R3RK02_ASPC5</name>
<dbReference type="InterPro" id="IPR011333">
    <property type="entry name" value="SKP1/BTB/POZ_sf"/>
</dbReference>
<reference evidence="2" key="1">
    <citation type="journal article" date="2017" name="Genome Biol.">
        <title>Comparative genomics reveals high biological diversity and specific adaptations in the industrially and medically important fungal genus Aspergillus.</title>
        <authorList>
            <person name="de Vries R.P."/>
            <person name="Riley R."/>
            <person name="Wiebenga A."/>
            <person name="Aguilar-Osorio G."/>
            <person name="Amillis S."/>
            <person name="Uchima C.A."/>
            <person name="Anderluh G."/>
            <person name="Asadollahi M."/>
            <person name="Askin M."/>
            <person name="Barry K."/>
            <person name="Battaglia E."/>
            <person name="Bayram O."/>
            <person name="Benocci T."/>
            <person name="Braus-Stromeyer S.A."/>
            <person name="Caldana C."/>
            <person name="Canovas D."/>
            <person name="Cerqueira G.C."/>
            <person name="Chen F."/>
            <person name="Chen W."/>
            <person name="Choi C."/>
            <person name="Clum A."/>
            <person name="Dos Santos R.A."/>
            <person name="Damasio A.R."/>
            <person name="Diallinas G."/>
            <person name="Emri T."/>
            <person name="Fekete E."/>
            <person name="Flipphi M."/>
            <person name="Freyberg S."/>
            <person name="Gallo A."/>
            <person name="Gournas C."/>
            <person name="Habgood R."/>
            <person name="Hainaut M."/>
            <person name="Harispe M.L."/>
            <person name="Henrissat B."/>
            <person name="Hilden K.S."/>
            <person name="Hope R."/>
            <person name="Hossain A."/>
            <person name="Karabika E."/>
            <person name="Karaffa L."/>
            <person name="Karanyi Z."/>
            <person name="Krasevec N."/>
            <person name="Kuo A."/>
            <person name="Kusch H."/>
            <person name="LaButti K."/>
            <person name="Lagendijk E.L."/>
            <person name="Lapidus A."/>
            <person name="Levasseur A."/>
            <person name="Lindquist E."/>
            <person name="Lipzen A."/>
            <person name="Logrieco A.F."/>
            <person name="MacCabe A."/>
            <person name="Maekelae M.R."/>
            <person name="Malavazi I."/>
            <person name="Melin P."/>
            <person name="Meyer V."/>
            <person name="Mielnichuk N."/>
            <person name="Miskei M."/>
            <person name="Molnar A.P."/>
            <person name="Mule G."/>
            <person name="Ngan C.Y."/>
            <person name="Orejas M."/>
            <person name="Orosz E."/>
            <person name="Ouedraogo J.P."/>
            <person name="Overkamp K.M."/>
            <person name="Park H.-S."/>
            <person name="Perrone G."/>
            <person name="Piumi F."/>
            <person name="Punt P.J."/>
            <person name="Ram A.F."/>
            <person name="Ramon A."/>
            <person name="Rauscher S."/>
            <person name="Record E."/>
            <person name="Riano-Pachon D.M."/>
            <person name="Robert V."/>
            <person name="Roehrig J."/>
            <person name="Ruller R."/>
            <person name="Salamov A."/>
            <person name="Salih N.S."/>
            <person name="Samson R.A."/>
            <person name="Sandor E."/>
            <person name="Sanguinetti M."/>
            <person name="Schuetze T."/>
            <person name="Sepcic K."/>
            <person name="Shelest E."/>
            <person name="Sherlock G."/>
            <person name="Sophianopoulou V."/>
            <person name="Squina F.M."/>
            <person name="Sun H."/>
            <person name="Susca A."/>
            <person name="Todd R.B."/>
            <person name="Tsang A."/>
            <person name="Unkles S.E."/>
            <person name="van de Wiele N."/>
            <person name="van Rossen-Uffink D."/>
            <person name="Oliveira J.V."/>
            <person name="Vesth T.C."/>
            <person name="Visser J."/>
            <person name="Yu J.-H."/>
            <person name="Zhou M."/>
            <person name="Andersen M.R."/>
            <person name="Archer D.B."/>
            <person name="Baker S.E."/>
            <person name="Benoit I."/>
            <person name="Brakhage A.A."/>
            <person name="Braus G.H."/>
            <person name="Fischer R."/>
            <person name="Frisvad J.C."/>
            <person name="Goldman G.H."/>
            <person name="Houbraken J."/>
            <person name="Oakley B."/>
            <person name="Pocsi I."/>
            <person name="Scazzocchio C."/>
            <person name="Seiboth B."/>
            <person name="vanKuyk P.A."/>
            <person name="Wortman J."/>
            <person name="Dyer P.S."/>
            <person name="Grigoriev I.V."/>
        </authorList>
    </citation>
    <scope>NUCLEOTIDE SEQUENCE [LARGE SCALE GENOMIC DNA]</scope>
    <source>
        <strain evidence="2">ITEM 5010</strain>
    </source>
</reference>
<evidence type="ECO:0000313" key="2">
    <source>
        <dbReference type="Proteomes" id="UP000188318"/>
    </source>
</evidence>
<dbReference type="STRING" id="602072.A0A1R3RK02"/>
<dbReference type="AlphaFoldDB" id="A0A1R3RK02"/>
<keyword evidence="2" id="KW-1185">Reference proteome</keyword>